<dbReference type="SMART" id="SM00710">
    <property type="entry name" value="PbH1"/>
    <property type="match status" value="9"/>
</dbReference>
<name>A0A521F1K0_9BACT</name>
<dbReference type="AlphaFoldDB" id="A0A521F1K0"/>
<dbReference type="PANTHER" id="PTHR22990:SF15">
    <property type="entry name" value="F-BOX ONLY PROTEIN 10"/>
    <property type="match status" value="1"/>
</dbReference>
<dbReference type="InterPro" id="IPR006626">
    <property type="entry name" value="PbH1"/>
</dbReference>
<dbReference type="SUPFAM" id="SSF51126">
    <property type="entry name" value="Pectin lyase-like"/>
    <property type="match status" value="1"/>
</dbReference>
<gene>
    <name evidence="5" type="ORF">SAMN06265219_114103</name>
</gene>
<dbReference type="InterPro" id="IPR006633">
    <property type="entry name" value="Carb-bd_sugar_hydrolysis-dom"/>
</dbReference>
<keyword evidence="3" id="KW-0833">Ubl conjugation pathway</keyword>
<dbReference type="InterPro" id="IPR051550">
    <property type="entry name" value="SCF-Subunits/Alg-Epimerases"/>
</dbReference>
<dbReference type="InterPro" id="IPR022441">
    <property type="entry name" value="Para_beta_helix_rpt-2"/>
</dbReference>
<reference evidence="5 6" key="1">
    <citation type="submission" date="2017-05" db="EMBL/GenBank/DDBJ databases">
        <authorList>
            <person name="Varghese N."/>
            <person name="Submissions S."/>
        </authorList>
    </citation>
    <scope>NUCLEOTIDE SEQUENCE [LARGE SCALE GENOMIC DNA]</scope>
    <source>
        <strain evidence="5 6">DSM 21985</strain>
    </source>
</reference>
<dbReference type="Proteomes" id="UP000317557">
    <property type="component" value="Unassembled WGS sequence"/>
</dbReference>
<organism evidence="5 6">
    <name type="scientific">Gracilimonas mengyeensis</name>
    <dbReference type="NCBI Taxonomy" id="1302730"/>
    <lineage>
        <taxon>Bacteria</taxon>
        <taxon>Pseudomonadati</taxon>
        <taxon>Balneolota</taxon>
        <taxon>Balneolia</taxon>
        <taxon>Balneolales</taxon>
        <taxon>Balneolaceae</taxon>
        <taxon>Gracilimonas</taxon>
    </lineage>
</organism>
<dbReference type="InterPro" id="IPR012334">
    <property type="entry name" value="Pectin_lyas_fold"/>
</dbReference>
<comment type="pathway">
    <text evidence="1">Protein modification; protein ubiquitination.</text>
</comment>
<dbReference type="NCBIfam" id="TIGR04247">
    <property type="entry name" value="NosD_copper_fam"/>
    <property type="match status" value="1"/>
</dbReference>
<dbReference type="Pfam" id="PF05048">
    <property type="entry name" value="NosD"/>
    <property type="match status" value="1"/>
</dbReference>
<evidence type="ECO:0000256" key="1">
    <source>
        <dbReference type="ARBA" id="ARBA00004906"/>
    </source>
</evidence>
<dbReference type="RefSeq" id="WP_142455554.1">
    <property type="nucleotide sequence ID" value="NZ_FXTP01000014.1"/>
</dbReference>
<evidence type="ECO:0000259" key="4">
    <source>
        <dbReference type="SMART" id="SM00722"/>
    </source>
</evidence>
<dbReference type="EMBL" id="FXTP01000014">
    <property type="protein sequence ID" value="SMO89946.1"/>
    <property type="molecule type" value="Genomic_DNA"/>
</dbReference>
<dbReference type="SMART" id="SM00722">
    <property type="entry name" value="CASH"/>
    <property type="match status" value="2"/>
</dbReference>
<accession>A0A521F1K0</accession>
<evidence type="ECO:0000313" key="5">
    <source>
        <dbReference type="EMBL" id="SMO89946.1"/>
    </source>
</evidence>
<feature type="domain" description="Carbohydrate-binding/sugar hydrolysis" evidence="4">
    <location>
        <begin position="43"/>
        <end position="198"/>
    </location>
</feature>
<evidence type="ECO:0000313" key="6">
    <source>
        <dbReference type="Proteomes" id="UP000317557"/>
    </source>
</evidence>
<evidence type="ECO:0000256" key="2">
    <source>
        <dbReference type="ARBA" id="ARBA00022737"/>
    </source>
</evidence>
<dbReference type="NCBIfam" id="TIGR03804">
    <property type="entry name" value="para_beta_helix"/>
    <property type="match status" value="2"/>
</dbReference>
<protein>
    <submittedName>
        <fullName evidence="5">Nitrous oxidase accessory protein</fullName>
    </submittedName>
</protein>
<dbReference type="Gene3D" id="2.160.20.10">
    <property type="entry name" value="Single-stranded right-handed beta-helix, Pectin lyase-like"/>
    <property type="match status" value="1"/>
</dbReference>
<sequence>MKVVIRIVFILIWGGLLGSADAQPLRVSQEGEIPTIAEALERAQPGDTLIIEGGTYREYNLVVDKPLTILGKDRPVIDGERQGFILVIKADDVTVKGLEVRHASTSFMEDYAGILVEKTNNTLIEDVRLIDNFFGIYLAETNKAVIRNNYLSASGERETSSGNGIHLWYSKDTRIEGNYVKGHRDGLYFEFVDGANIKDNLSEENIRYGIHFMYSDNCRYVANTFRDNGGGVAVMYTSNVEIIGNTFKDNWGSSAYGMLLKEINRSRIEENHFENNSVGLYIEATSRNMVTGNTFHQNGWAIKLMANSTDNEFKANNFIANSFEVATNSRRNFNTFSGNYWSRYEGYDLDRDGVGDVPHHPVRLFTILVEKQPQSLLLLRSLLIDILDAAEKVMPSLTPETLIDDQPQMKPLP</sequence>
<feature type="domain" description="Carbohydrate-binding/sugar hydrolysis" evidence="4">
    <location>
        <begin position="219"/>
        <end position="357"/>
    </location>
</feature>
<keyword evidence="6" id="KW-1185">Reference proteome</keyword>
<keyword evidence="2" id="KW-0677">Repeat</keyword>
<dbReference type="PANTHER" id="PTHR22990">
    <property type="entry name" value="F-BOX ONLY PROTEIN"/>
    <property type="match status" value="1"/>
</dbReference>
<dbReference type="InterPro" id="IPR011050">
    <property type="entry name" value="Pectin_lyase_fold/virulence"/>
</dbReference>
<dbReference type="InterPro" id="IPR007742">
    <property type="entry name" value="NosD_dom"/>
</dbReference>
<dbReference type="InterPro" id="IPR026464">
    <property type="entry name" value="NosD_copper_fam"/>
</dbReference>
<dbReference type="OrthoDB" id="9767990at2"/>
<evidence type="ECO:0000256" key="3">
    <source>
        <dbReference type="ARBA" id="ARBA00022786"/>
    </source>
</evidence>
<proteinExistence type="predicted"/>